<protein>
    <submittedName>
        <fullName evidence="1">Uncharacterized protein</fullName>
    </submittedName>
</protein>
<proteinExistence type="predicted"/>
<reference evidence="1 2" key="1">
    <citation type="submission" date="2024-04" db="EMBL/GenBank/DDBJ databases">
        <title>WGS of bacteria from Torrens River.</title>
        <authorList>
            <person name="Wyrsch E.R."/>
            <person name="Drigo B."/>
        </authorList>
    </citation>
    <scope>NUCLEOTIDE SEQUENCE [LARGE SCALE GENOMIC DNA]</scope>
    <source>
        <strain evidence="1 2">TWI391</strain>
    </source>
</reference>
<dbReference type="RefSeq" id="WP_132843451.1">
    <property type="nucleotide sequence ID" value="NZ_JBDJLH010000004.1"/>
</dbReference>
<sequence length="62" mass="7225">MKNWRIPSKLGSRQFYALCATEHVFALWRSGFDDGEKHLYLGRCDLEGRGNGLDTRGNEKHW</sequence>
<dbReference type="Proteomes" id="UP001409291">
    <property type="component" value="Unassembled WGS sequence"/>
</dbReference>
<name>A0ABV0BRV7_9SPHI</name>
<organism evidence="1 2">
    <name type="scientific">Sphingobacterium kitahiroshimense</name>
    <dbReference type="NCBI Taxonomy" id="470446"/>
    <lineage>
        <taxon>Bacteria</taxon>
        <taxon>Pseudomonadati</taxon>
        <taxon>Bacteroidota</taxon>
        <taxon>Sphingobacteriia</taxon>
        <taxon>Sphingobacteriales</taxon>
        <taxon>Sphingobacteriaceae</taxon>
        <taxon>Sphingobacterium</taxon>
    </lineage>
</organism>
<dbReference type="EMBL" id="JBDJNQ010000003">
    <property type="protein sequence ID" value="MEN5377254.1"/>
    <property type="molecule type" value="Genomic_DNA"/>
</dbReference>
<accession>A0ABV0BRV7</accession>
<keyword evidence="2" id="KW-1185">Reference proteome</keyword>
<evidence type="ECO:0000313" key="2">
    <source>
        <dbReference type="Proteomes" id="UP001409291"/>
    </source>
</evidence>
<evidence type="ECO:0000313" key="1">
    <source>
        <dbReference type="EMBL" id="MEN5377254.1"/>
    </source>
</evidence>
<comment type="caution">
    <text evidence="1">The sequence shown here is derived from an EMBL/GenBank/DDBJ whole genome shotgun (WGS) entry which is preliminary data.</text>
</comment>
<gene>
    <name evidence="1" type="ORF">ABE541_08290</name>
</gene>